<dbReference type="SUPFAM" id="SSF55781">
    <property type="entry name" value="GAF domain-like"/>
    <property type="match status" value="1"/>
</dbReference>
<dbReference type="InterPro" id="IPR029016">
    <property type="entry name" value="GAF-like_dom_sf"/>
</dbReference>
<name>A0A0W8DR90_PHYNI</name>
<sequence length="198" mass="21550">MRAFLSHCYVKSTKNNAVRHRRFIEEMQLNSEAAIAKVREQSEARTQEEMGALSAAEEQLTAGASFQALQTLVRRLFQPTSLKDLFVGVSSTFAQILHGSAAVLFLFDPSSNELWTQREENQLIQVPASLGIAGSTLSSGSTLLIVDVSADPRFHPMVDQFALSGLQQDDSTISQSNLNYSKPTHGMVSSALVSTDGS</sequence>
<comment type="caution">
    <text evidence="1">The sequence shown here is derived from an EMBL/GenBank/DDBJ whole genome shotgun (WGS) entry which is preliminary data.</text>
</comment>
<reference evidence="1 2" key="1">
    <citation type="submission" date="2015-11" db="EMBL/GenBank/DDBJ databases">
        <title>Genomes and virulence difference between two physiological races of Phytophthora nicotianae.</title>
        <authorList>
            <person name="Liu H."/>
            <person name="Ma X."/>
            <person name="Yu H."/>
            <person name="Fang D."/>
            <person name="Li Y."/>
            <person name="Wang X."/>
            <person name="Wang W."/>
            <person name="Dong Y."/>
            <person name="Xiao B."/>
        </authorList>
    </citation>
    <scope>NUCLEOTIDE SEQUENCE [LARGE SCALE GENOMIC DNA]</scope>
    <source>
        <strain evidence="2">race 1</strain>
    </source>
</reference>
<evidence type="ECO:0000313" key="1">
    <source>
        <dbReference type="EMBL" id="KUF98792.1"/>
    </source>
</evidence>
<protein>
    <submittedName>
        <fullName evidence="1">Gamma-aminobutyric acid type B receptor subunit 2</fullName>
    </submittedName>
</protein>
<dbReference type="AlphaFoldDB" id="A0A0W8DR90"/>
<dbReference type="EMBL" id="LNFP01000054">
    <property type="protein sequence ID" value="KUF98792.1"/>
    <property type="molecule type" value="Genomic_DNA"/>
</dbReference>
<proteinExistence type="predicted"/>
<keyword evidence="1" id="KW-0675">Receptor</keyword>
<evidence type="ECO:0000313" key="2">
    <source>
        <dbReference type="Proteomes" id="UP000054636"/>
    </source>
</evidence>
<accession>A0A0W8DR90</accession>
<dbReference type="Gene3D" id="3.30.450.40">
    <property type="match status" value="1"/>
</dbReference>
<organism evidence="1 2">
    <name type="scientific">Phytophthora nicotianae</name>
    <name type="common">Potato buckeye rot agent</name>
    <name type="synonym">Phytophthora parasitica</name>
    <dbReference type="NCBI Taxonomy" id="4792"/>
    <lineage>
        <taxon>Eukaryota</taxon>
        <taxon>Sar</taxon>
        <taxon>Stramenopiles</taxon>
        <taxon>Oomycota</taxon>
        <taxon>Peronosporomycetes</taxon>
        <taxon>Peronosporales</taxon>
        <taxon>Peronosporaceae</taxon>
        <taxon>Phytophthora</taxon>
    </lineage>
</organism>
<gene>
    <name evidence="1" type="ORF">AM588_10007899</name>
</gene>
<dbReference type="Proteomes" id="UP000054636">
    <property type="component" value="Unassembled WGS sequence"/>
</dbReference>